<name>A0A1I8J9W5_9PLAT</name>
<evidence type="ECO:0000256" key="11">
    <source>
        <dbReference type="ARBA" id="ARBA00023136"/>
    </source>
</evidence>
<accession>A0A1I8J9W5</accession>
<dbReference type="GO" id="GO:0005778">
    <property type="term" value="C:peroxisomal membrane"/>
    <property type="evidence" value="ECO:0007669"/>
    <property type="project" value="UniProtKB-SubCell"/>
</dbReference>
<dbReference type="SUPFAM" id="SSF57850">
    <property type="entry name" value="RING/U-box"/>
    <property type="match status" value="1"/>
</dbReference>
<dbReference type="WBParaSite" id="maker-uti_cns_0046407-snap-gene-0.29-mRNA-1">
    <property type="protein sequence ID" value="maker-uti_cns_0046407-snap-gene-0.29-mRNA-1"/>
    <property type="gene ID" value="maker-uti_cns_0046407-snap-gene-0.29"/>
</dbReference>
<evidence type="ECO:0000256" key="7">
    <source>
        <dbReference type="ARBA" id="ARBA00022771"/>
    </source>
</evidence>
<feature type="transmembrane region" description="Helical" evidence="15">
    <location>
        <begin position="797"/>
        <end position="819"/>
    </location>
</feature>
<comment type="pathway">
    <text evidence="2">Protein modification; protein ubiquitination.</text>
</comment>
<dbReference type="Proteomes" id="UP000095280">
    <property type="component" value="Unplaced"/>
</dbReference>
<dbReference type="Pfam" id="PF13923">
    <property type="entry name" value="zf-C3HC4_2"/>
    <property type="match status" value="1"/>
</dbReference>
<dbReference type="Pfam" id="PF01490">
    <property type="entry name" value="Aa_trans"/>
    <property type="match status" value="1"/>
</dbReference>
<evidence type="ECO:0000256" key="3">
    <source>
        <dbReference type="ARBA" id="ARBA00008704"/>
    </source>
</evidence>
<feature type="transmembrane region" description="Helical" evidence="15">
    <location>
        <begin position="589"/>
        <end position="608"/>
    </location>
</feature>
<feature type="transmembrane region" description="Helical" evidence="15">
    <location>
        <begin position="674"/>
        <end position="698"/>
    </location>
</feature>
<dbReference type="InterPro" id="IPR001841">
    <property type="entry name" value="Znf_RING"/>
</dbReference>
<organism evidence="17 19">
    <name type="scientific">Macrostomum lignano</name>
    <dbReference type="NCBI Taxonomy" id="282301"/>
    <lineage>
        <taxon>Eukaryota</taxon>
        <taxon>Metazoa</taxon>
        <taxon>Spiralia</taxon>
        <taxon>Lophotrochozoa</taxon>
        <taxon>Platyhelminthes</taxon>
        <taxon>Rhabditophora</taxon>
        <taxon>Macrostomorpha</taxon>
        <taxon>Macrostomida</taxon>
        <taxon>Macrostomidae</taxon>
        <taxon>Macrostomum</taxon>
    </lineage>
</organism>
<dbReference type="GO" id="GO:0015179">
    <property type="term" value="F:L-amino acid transmembrane transporter activity"/>
    <property type="evidence" value="ECO:0007669"/>
    <property type="project" value="TreeGrafter"/>
</dbReference>
<keyword evidence="6" id="KW-0479">Metal-binding</keyword>
<dbReference type="Pfam" id="PF04757">
    <property type="entry name" value="Pex2_Pex12"/>
    <property type="match status" value="1"/>
</dbReference>
<evidence type="ECO:0000256" key="6">
    <source>
        <dbReference type="ARBA" id="ARBA00022723"/>
    </source>
</evidence>
<evidence type="ECO:0000313" key="17">
    <source>
        <dbReference type="Proteomes" id="UP000095280"/>
    </source>
</evidence>
<evidence type="ECO:0000256" key="13">
    <source>
        <dbReference type="PROSITE-ProRule" id="PRU00175"/>
    </source>
</evidence>
<comment type="similarity">
    <text evidence="3">Belongs to the pex2/pex10/pex12 family.</text>
</comment>
<feature type="domain" description="RING-type" evidence="16">
    <location>
        <begin position="254"/>
        <end position="293"/>
    </location>
</feature>
<dbReference type="WBParaSite" id="maker-uti_cns_0008142-snap-gene-0.8-mRNA-1">
    <property type="protein sequence ID" value="maker-uti_cns_0008142-snap-gene-0.8-mRNA-1"/>
    <property type="gene ID" value="maker-uti_cns_0008142-snap-gene-0.8"/>
</dbReference>
<feature type="transmembrane region" description="Helical" evidence="15">
    <location>
        <begin position="710"/>
        <end position="730"/>
    </location>
</feature>
<dbReference type="InterPro" id="IPR017907">
    <property type="entry name" value="Znf_RING_CS"/>
</dbReference>
<evidence type="ECO:0000313" key="19">
    <source>
        <dbReference type="WBParaSite" id="maker-uti_cns_0046407-snap-gene-0.29-mRNA-1"/>
    </source>
</evidence>
<dbReference type="InterPro" id="IPR013057">
    <property type="entry name" value="AA_transpt_TM"/>
</dbReference>
<evidence type="ECO:0000256" key="15">
    <source>
        <dbReference type="SAM" id="Phobius"/>
    </source>
</evidence>
<feature type="region of interest" description="Disordered" evidence="14">
    <location>
        <begin position="338"/>
        <end position="366"/>
    </location>
</feature>
<protein>
    <submittedName>
        <fullName evidence="18 19">RING-type domain-containing protein</fullName>
    </submittedName>
</protein>
<evidence type="ECO:0000256" key="12">
    <source>
        <dbReference type="ARBA" id="ARBA00023140"/>
    </source>
</evidence>
<feature type="transmembrane region" description="Helical" evidence="15">
    <location>
        <begin position="526"/>
        <end position="543"/>
    </location>
</feature>
<keyword evidence="17" id="KW-1185">Reference proteome</keyword>
<dbReference type="Gene3D" id="3.30.40.10">
    <property type="entry name" value="Zinc/RING finger domain, C3HC4 (zinc finger)"/>
    <property type="match status" value="1"/>
</dbReference>
<dbReference type="PROSITE" id="PS50089">
    <property type="entry name" value="ZF_RING_2"/>
    <property type="match status" value="1"/>
</dbReference>
<evidence type="ECO:0000256" key="9">
    <source>
        <dbReference type="ARBA" id="ARBA00022927"/>
    </source>
</evidence>
<keyword evidence="4" id="KW-0813">Transport</keyword>
<evidence type="ECO:0000256" key="1">
    <source>
        <dbReference type="ARBA" id="ARBA00004585"/>
    </source>
</evidence>
<evidence type="ECO:0000256" key="8">
    <source>
        <dbReference type="ARBA" id="ARBA00022833"/>
    </source>
</evidence>
<keyword evidence="10 15" id="KW-1133">Transmembrane helix</keyword>
<dbReference type="PANTHER" id="PTHR22950:SF349">
    <property type="entry name" value="AMINO ACID TRANSPORTER TRANSMEMBRANE DOMAIN-CONTAINING PROTEIN"/>
    <property type="match status" value="1"/>
</dbReference>
<dbReference type="GO" id="GO:0008270">
    <property type="term" value="F:zinc ion binding"/>
    <property type="evidence" value="ECO:0007669"/>
    <property type="project" value="UniProtKB-KW"/>
</dbReference>
<feature type="transmembrane region" description="Helical" evidence="15">
    <location>
        <begin position="419"/>
        <end position="443"/>
    </location>
</feature>
<keyword evidence="8" id="KW-0862">Zinc</keyword>
<keyword evidence="7 13" id="KW-0863">Zinc-finger</keyword>
<feature type="transmembrane region" description="Helical" evidence="15">
    <location>
        <begin position="548"/>
        <end position="569"/>
    </location>
</feature>
<comment type="subcellular location">
    <subcellularLocation>
        <location evidence="1">Peroxisome membrane</location>
        <topology evidence="1">Multi-pass membrane protein</topology>
    </subcellularLocation>
</comment>
<proteinExistence type="inferred from homology"/>
<dbReference type="GO" id="GO:0015031">
    <property type="term" value="P:protein transport"/>
    <property type="evidence" value="ECO:0007669"/>
    <property type="project" value="UniProtKB-KW"/>
</dbReference>
<evidence type="ECO:0000256" key="14">
    <source>
        <dbReference type="SAM" id="MobiDB-lite"/>
    </source>
</evidence>
<feature type="transmembrane region" description="Helical" evidence="15">
    <location>
        <begin position="485"/>
        <end position="506"/>
    </location>
</feature>
<dbReference type="InterPro" id="IPR006845">
    <property type="entry name" value="Pex_N"/>
</dbReference>
<dbReference type="InterPro" id="IPR013083">
    <property type="entry name" value="Znf_RING/FYVE/PHD"/>
</dbReference>
<feature type="transmembrane region" description="Helical" evidence="15">
    <location>
        <begin position="620"/>
        <end position="646"/>
    </location>
</feature>
<dbReference type="PROSITE" id="PS00518">
    <property type="entry name" value="ZF_RING_1"/>
    <property type="match status" value="1"/>
</dbReference>
<keyword evidence="9" id="KW-0653">Protein transport</keyword>
<evidence type="ECO:0000256" key="10">
    <source>
        <dbReference type="ARBA" id="ARBA00022989"/>
    </source>
</evidence>
<keyword evidence="12" id="KW-0576">Peroxisome</keyword>
<dbReference type="SMART" id="SM00184">
    <property type="entry name" value="RING"/>
    <property type="match status" value="1"/>
</dbReference>
<keyword evidence="11 15" id="KW-0472">Membrane</keyword>
<evidence type="ECO:0000256" key="2">
    <source>
        <dbReference type="ARBA" id="ARBA00004906"/>
    </source>
</evidence>
<evidence type="ECO:0000259" key="16">
    <source>
        <dbReference type="PROSITE" id="PS50089"/>
    </source>
</evidence>
<evidence type="ECO:0000256" key="5">
    <source>
        <dbReference type="ARBA" id="ARBA00022692"/>
    </source>
</evidence>
<sequence length="849" mass="93521">MDSKEPSTSAKSNATTASSLLPSHAELVRAYRMDELWISRIAEHLDRLALAVLGLERYTACRSGLSAFGQVASKALYYGASTAQCLQTLGEEYVNLVQCLFPDLLLWLLRRAEHRCRSDLTLSEPIQRRRLALLSRLSALATSAYELNSALFYINGSYYQLSKRVLGINYLRSRPGLGHVTETLYRLIGWLSLARLAGRAVNQMRSLASALAAAGAAAPTAEPSDNPTDSMSLQEKQTFEAEANNNNGRLNRICPLCCDRVLEASAIALCGHVFCWACIVRCLQLTGRCPLCRLECQPNRVVHLANYSDAPICVYEPKSLINKFLVVTSLRSRDEEGSMSERSALLTGQPDNGEDGPEWAYQDDRPNAMSQSINNDSLEASDPHGLDNSRNSNMSSLMNVLKGNLGTGILAMPVAVKNLGFLLGPLTILAIGCIATHSMHLLVRSAQYLRRIKRVSYLDYSQVMYEATLQRFPGRDKLANVLKSFVNVSLLITQIGFCCVYILFVSDNLHQLVDCNLQPGSSNWDVNIYKVLVMVCLLPYVFVRNLRLLSYFSMLANVMTAIGLVLVFTYCLQDLPDYREYALIKPVNLWPIAFGLIIFAFEGISLVLPIESRMHRPEEFGGFTGVLQLGMTIVTCSYTAVGFYGYLKFNESVQGSITYTINDKLWVYQLIRPLFAASLYISYGLQFYVPAVIIVGWANARIFGPWRRQVAEAAIRIGLVLFTFAAAVVVPHLDLMIALIGAFSSSCLALIFPPIIDYMVFSGPIVESDDYNVTDEPGSSSASSSSRNSACSHAKNLFIVSFGLMGFVIGTLTTLISIVDTFQQSSNSTAPFVCSPPAHLAGATDFGDL</sequence>
<reference evidence="18 19" key="1">
    <citation type="submission" date="2016-11" db="UniProtKB">
        <authorList>
            <consortium name="WormBaseParasite"/>
        </authorList>
    </citation>
    <scope>IDENTIFICATION</scope>
</reference>
<dbReference type="AlphaFoldDB" id="A0A1I8J9W5"/>
<keyword evidence="5 15" id="KW-0812">Transmembrane</keyword>
<dbReference type="PANTHER" id="PTHR22950">
    <property type="entry name" value="AMINO ACID TRANSPORTER"/>
    <property type="match status" value="1"/>
</dbReference>
<evidence type="ECO:0000256" key="4">
    <source>
        <dbReference type="ARBA" id="ARBA00022448"/>
    </source>
</evidence>
<evidence type="ECO:0000313" key="18">
    <source>
        <dbReference type="WBParaSite" id="maker-uti_cns_0008142-snap-gene-0.8-mRNA-1"/>
    </source>
</evidence>
<dbReference type="GO" id="GO:0005774">
    <property type="term" value="C:vacuolar membrane"/>
    <property type="evidence" value="ECO:0007669"/>
    <property type="project" value="TreeGrafter"/>
</dbReference>
<feature type="transmembrane region" description="Helical" evidence="15">
    <location>
        <begin position="736"/>
        <end position="756"/>
    </location>
</feature>